<dbReference type="SUPFAM" id="SSF55961">
    <property type="entry name" value="Bet v1-like"/>
    <property type="match status" value="1"/>
</dbReference>
<dbReference type="Proteomes" id="UP001595872">
    <property type="component" value="Unassembled WGS sequence"/>
</dbReference>
<proteinExistence type="predicted"/>
<name>A0ABV9U0K6_9ACTN</name>
<evidence type="ECO:0000313" key="1">
    <source>
        <dbReference type="EMBL" id="MFC4909090.1"/>
    </source>
</evidence>
<comment type="caution">
    <text evidence="1">The sequence shown here is derived from an EMBL/GenBank/DDBJ whole genome shotgun (WGS) entry which is preliminary data.</text>
</comment>
<dbReference type="RefSeq" id="WP_378256287.1">
    <property type="nucleotide sequence ID" value="NZ_JBHSIT010000004.1"/>
</dbReference>
<dbReference type="EMBL" id="JBHSIT010000004">
    <property type="protein sequence ID" value="MFC4909090.1"/>
    <property type="molecule type" value="Genomic_DNA"/>
</dbReference>
<gene>
    <name evidence="1" type="ORF">ACFPCY_17340</name>
</gene>
<evidence type="ECO:0008006" key="3">
    <source>
        <dbReference type="Google" id="ProtNLM"/>
    </source>
</evidence>
<sequence>MKGMIRMDGDERWPAAELDDVRRLRVMAAAIPGGRVSERVLPVPLDEVWAVMGDLEDGFGRFQPDMRRVRVVRAERGRVVALARSRFGMRARLEGTLRPGWCWLQSRFLIIGMAAASEPGGGTRVAVTGGVRVPGRAAIVPVGVRRELDRALARLEEQLRV</sequence>
<accession>A0ABV9U0K6</accession>
<evidence type="ECO:0000313" key="2">
    <source>
        <dbReference type="Proteomes" id="UP001595872"/>
    </source>
</evidence>
<protein>
    <recommendedName>
        <fullName evidence="3">SRPBCC family protein</fullName>
    </recommendedName>
</protein>
<keyword evidence="2" id="KW-1185">Reference proteome</keyword>
<reference evidence="2" key="1">
    <citation type="journal article" date="2019" name="Int. J. Syst. Evol. Microbiol.">
        <title>The Global Catalogue of Microorganisms (GCM) 10K type strain sequencing project: providing services to taxonomists for standard genome sequencing and annotation.</title>
        <authorList>
            <consortium name="The Broad Institute Genomics Platform"/>
            <consortium name="The Broad Institute Genome Sequencing Center for Infectious Disease"/>
            <person name="Wu L."/>
            <person name="Ma J."/>
        </authorList>
    </citation>
    <scope>NUCLEOTIDE SEQUENCE [LARGE SCALE GENOMIC DNA]</scope>
    <source>
        <strain evidence="2">KLKA75</strain>
    </source>
</reference>
<organism evidence="1 2">
    <name type="scientific">Actinomadura gamaensis</name>
    <dbReference type="NCBI Taxonomy" id="1763541"/>
    <lineage>
        <taxon>Bacteria</taxon>
        <taxon>Bacillati</taxon>
        <taxon>Actinomycetota</taxon>
        <taxon>Actinomycetes</taxon>
        <taxon>Streptosporangiales</taxon>
        <taxon>Thermomonosporaceae</taxon>
        <taxon>Actinomadura</taxon>
    </lineage>
</organism>